<protein>
    <submittedName>
        <fullName evidence="2">Uncharacterized protein</fullName>
    </submittedName>
</protein>
<accession>A0ABD2L8I1</accession>
<evidence type="ECO:0000256" key="1">
    <source>
        <dbReference type="SAM" id="SignalP"/>
    </source>
</evidence>
<gene>
    <name evidence="2" type="ORF">niasHT_017675</name>
</gene>
<sequence>MKIAIFCSIFLFHFPQFVDAASKKVCFGYGDHPFTVYAHNGLNCVGSFDTKKDRDSGKQCAGMNARRWTGLAHNEEIFFRLGNGTEVGRATVEELTDFIHHDWVWKMKKRIYFSWDVRQITISAYLGTGHICTQQTEFDHLANKSYLEFFPDQWVKLQNDTGCDDNALVTFKINLEEVIGHVGLSELRNTMAMSLMVKKRVYFPIYNGQRYRIKALYQHRHENFTIFTDQEAQLERSRNNENNQPYLEIDPDLFARLQSNVWINFYRQRANNPNGNGVLLGSATALVLRQIGDIDFSGGVQNYGSLGSI</sequence>
<proteinExistence type="predicted"/>
<feature type="chain" id="PRO_5044836181" evidence="1">
    <location>
        <begin position="21"/>
        <end position="309"/>
    </location>
</feature>
<evidence type="ECO:0000313" key="2">
    <source>
        <dbReference type="EMBL" id="KAL3111448.1"/>
    </source>
</evidence>
<dbReference type="EMBL" id="JBICBT010000506">
    <property type="protein sequence ID" value="KAL3111448.1"/>
    <property type="molecule type" value="Genomic_DNA"/>
</dbReference>
<organism evidence="2 3">
    <name type="scientific">Heterodera trifolii</name>
    <dbReference type="NCBI Taxonomy" id="157864"/>
    <lineage>
        <taxon>Eukaryota</taxon>
        <taxon>Metazoa</taxon>
        <taxon>Ecdysozoa</taxon>
        <taxon>Nematoda</taxon>
        <taxon>Chromadorea</taxon>
        <taxon>Rhabditida</taxon>
        <taxon>Tylenchina</taxon>
        <taxon>Tylenchomorpha</taxon>
        <taxon>Tylenchoidea</taxon>
        <taxon>Heteroderidae</taxon>
        <taxon>Heteroderinae</taxon>
        <taxon>Heterodera</taxon>
    </lineage>
</organism>
<dbReference type="AlphaFoldDB" id="A0ABD2L8I1"/>
<keyword evidence="1" id="KW-0732">Signal</keyword>
<name>A0ABD2L8I1_9BILA</name>
<comment type="caution">
    <text evidence="2">The sequence shown here is derived from an EMBL/GenBank/DDBJ whole genome shotgun (WGS) entry which is preliminary data.</text>
</comment>
<evidence type="ECO:0000313" key="3">
    <source>
        <dbReference type="Proteomes" id="UP001620626"/>
    </source>
</evidence>
<dbReference type="Proteomes" id="UP001620626">
    <property type="component" value="Unassembled WGS sequence"/>
</dbReference>
<reference evidence="2 3" key="1">
    <citation type="submission" date="2024-10" db="EMBL/GenBank/DDBJ databases">
        <authorList>
            <person name="Kim D."/>
        </authorList>
    </citation>
    <scope>NUCLEOTIDE SEQUENCE [LARGE SCALE GENOMIC DNA]</scope>
    <source>
        <strain evidence="2">BH-2024</strain>
    </source>
</reference>
<feature type="signal peptide" evidence="1">
    <location>
        <begin position="1"/>
        <end position="20"/>
    </location>
</feature>
<keyword evidence="3" id="KW-1185">Reference proteome</keyword>